<dbReference type="SMART" id="SM00073">
    <property type="entry name" value="HPT"/>
    <property type="match status" value="1"/>
</dbReference>
<dbReference type="GO" id="GO:0043424">
    <property type="term" value="F:protein histidine kinase binding"/>
    <property type="evidence" value="ECO:0007669"/>
    <property type="project" value="InterPro"/>
</dbReference>
<feature type="coiled-coil region" evidence="2">
    <location>
        <begin position="118"/>
        <end position="145"/>
    </location>
</feature>
<reference evidence="4 5" key="1">
    <citation type="journal article" date="2016" name="Genome Biol. Evol.">
        <title>Divergent and convergent evolution of fungal pathogenicity.</title>
        <authorList>
            <person name="Shang Y."/>
            <person name="Xiao G."/>
            <person name="Zheng P."/>
            <person name="Cen K."/>
            <person name="Zhan S."/>
            <person name="Wang C."/>
        </authorList>
    </citation>
    <scope>NUCLEOTIDE SEQUENCE [LARGE SCALE GENOMIC DNA]</scope>
    <source>
        <strain evidence="4 5">RCEF 2490</strain>
    </source>
</reference>
<evidence type="ECO:0000313" key="5">
    <source>
        <dbReference type="Proteomes" id="UP000078544"/>
    </source>
</evidence>
<dbReference type="Proteomes" id="UP000078544">
    <property type="component" value="Unassembled WGS sequence"/>
</dbReference>
<dbReference type="GO" id="GO:0000160">
    <property type="term" value="P:phosphorelay signal transduction system"/>
    <property type="evidence" value="ECO:0007669"/>
    <property type="project" value="InterPro"/>
</dbReference>
<feature type="modified residue" description="Phosphohistidine" evidence="1">
    <location>
        <position position="76"/>
    </location>
</feature>
<dbReference type="InterPro" id="IPR045871">
    <property type="entry name" value="AHP1-5/YPD1"/>
</dbReference>
<gene>
    <name evidence="4" type="ORF">AAL_05044</name>
</gene>
<keyword evidence="2" id="KW-0175">Coiled coil</keyword>
<dbReference type="PROSITE" id="PS50894">
    <property type="entry name" value="HPT"/>
    <property type="match status" value="1"/>
</dbReference>
<evidence type="ECO:0000313" key="4">
    <source>
        <dbReference type="EMBL" id="KZZ94933.1"/>
    </source>
</evidence>
<protein>
    <submittedName>
        <fullName evidence="4">Signal transduction histidine kinase, phosphotransfer (Hpt) domain protein</fullName>
    </submittedName>
</protein>
<dbReference type="AlphaFoldDB" id="A0A162IKX3"/>
<dbReference type="Gene3D" id="1.20.120.160">
    <property type="entry name" value="HPT domain"/>
    <property type="match status" value="1"/>
</dbReference>
<dbReference type="GO" id="GO:0009927">
    <property type="term" value="F:histidine phosphotransfer kinase activity"/>
    <property type="evidence" value="ECO:0007669"/>
    <property type="project" value="InterPro"/>
</dbReference>
<keyword evidence="4" id="KW-0808">Transferase</keyword>
<dbReference type="PANTHER" id="PTHR28242:SF52">
    <property type="entry name" value="PHOSPHORELAY INTERMEDIATE PROTEIN YPD1"/>
    <property type="match status" value="1"/>
</dbReference>
<dbReference type="GO" id="GO:0005634">
    <property type="term" value="C:nucleus"/>
    <property type="evidence" value="ECO:0007669"/>
    <property type="project" value="TreeGrafter"/>
</dbReference>
<dbReference type="SUPFAM" id="SSF47226">
    <property type="entry name" value="Histidine-containing phosphotransfer domain, HPT domain"/>
    <property type="match status" value="1"/>
</dbReference>
<keyword evidence="5" id="KW-1185">Reference proteome</keyword>
<name>A0A162IKX3_9HYPO</name>
<evidence type="ECO:0000259" key="3">
    <source>
        <dbReference type="PROSITE" id="PS50894"/>
    </source>
</evidence>
<evidence type="ECO:0000256" key="1">
    <source>
        <dbReference type="PROSITE-ProRule" id="PRU00110"/>
    </source>
</evidence>
<dbReference type="OrthoDB" id="1673781at2759"/>
<dbReference type="InterPro" id="IPR036641">
    <property type="entry name" value="HPT_dom_sf"/>
</dbReference>
<keyword evidence="4" id="KW-0418">Kinase</keyword>
<dbReference type="InterPro" id="IPR008207">
    <property type="entry name" value="Sig_transdc_His_kin_Hpt_dom"/>
</dbReference>
<dbReference type="EMBL" id="AZGY01000010">
    <property type="protein sequence ID" value="KZZ94933.1"/>
    <property type="molecule type" value="Genomic_DNA"/>
</dbReference>
<comment type="caution">
    <text evidence="4">The sequence shown here is derived from an EMBL/GenBank/DDBJ whole genome shotgun (WGS) entry which is preliminary data.</text>
</comment>
<dbReference type="PANTHER" id="PTHR28242">
    <property type="entry name" value="PHOSPHORELAY INTERMEDIATE PROTEIN YPD1"/>
    <property type="match status" value="1"/>
</dbReference>
<keyword evidence="1" id="KW-0597">Phosphoprotein</keyword>
<proteinExistence type="predicted"/>
<feature type="domain" description="HPt" evidence="3">
    <location>
        <begin position="37"/>
        <end position="142"/>
    </location>
</feature>
<dbReference type="Pfam" id="PF01627">
    <property type="entry name" value="Hpt"/>
    <property type="match status" value="1"/>
</dbReference>
<dbReference type="GO" id="GO:0005737">
    <property type="term" value="C:cytoplasm"/>
    <property type="evidence" value="ECO:0007669"/>
    <property type="project" value="TreeGrafter"/>
</dbReference>
<organism evidence="4 5">
    <name type="scientific">Moelleriella libera RCEF 2490</name>
    <dbReference type="NCBI Taxonomy" id="1081109"/>
    <lineage>
        <taxon>Eukaryota</taxon>
        <taxon>Fungi</taxon>
        <taxon>Dikarya</taxon>
        <taxon>Ascomycota</taxon>
        <taxon>Pezizomycotina</taxon>
        <taxon>Sordariomycetes</taxon>
        <taxon>Hypocreomycetidae</taxon>
        <taxon>Hypocreales</taxon>
        <taxon>Clavicipitaceae</taxon>
        <taxon>Moelleriella</taxon>
    </lineage>
</organism>
<evidence type="ECO:0000256" key="2">
    <source>
        <dbReference type="SAM" id="Coils"/>
    </source>
</evidence>
<dbReference type="CDD" id="cd00088">
    <property type="entry name" value="HPT"/>
    <property type="match status" value="1"/>
</dbReference>
<sequence length="151" mass="16979">MGGSQHGKAPPEASELFGDTIDMTAFDQILEMDEPDNDEFSSSIVFGFFAQARETFAEMDKALEKRDLKQLSELGHFLKGSSATLGLVKVRDGCEKIQRFGKFENVDGSHEENTELCLERSGEALAEVKADYEDVERRLKTYYDKHNDDDA</sequence>
<dbReference type="STRING" id="1081109.A0A162IKX3"/>
<accession>A0A162IKX3</accession>